<dbReference type="Proteomes" id="UP000188605">
    <property type="component" value="Unassembled WGS sequence"/>
</dbReference>
<reference evidence="1" key="1">
    <citation type="submission" date="2016-08" db="EMBL/GenBank/DDBJ databases">
        <authorList>
            <person name="Ngugi D.K."/>
            <person name="Miyake S."/>
            <person name="Stingl U."/>
        </authorList>
    </citation>
    <scope>NUCLEOTIDE SEQUENCE</scope>
    <source>
        <strain evidence="1">SCG-B11WGA-EpuloA1</strain>
    </source>
</reference>
<comment type="caution">
    <text evidence="1">The sequence shown here is derived from an EMBL/GenBank/DDBJ whole genome shotgun (WGS) entry which is preliminary data.</text>
</comment>
<protein>
    <submittedName>
        <fullName evidence="1">Glucokinase</fullName>
    </submittedName>
</protein>
<organism evidence="1 2">
    <name type="scientific">Candidatus Epulonipiscium fishelsonii</name>
    <dbReference type="NCBI Taxonomy" id="77094"/>
    <lineage>
        <taxon>Bacteria</taxon>
        <taxon>Bacillati</taxon>
        <taxon>Bacillota</taxon>
        <taxon>Clostridia</taxon>
        <taxon>Lachnospirales</taxon>
        <taxon>Lachnospiraceae</taxon>
        <taxon>Candidatus Epulonipiscium</taxon>
    </lineage>
</organism>
<evidence type="ECO:0000313" key="1">
    <source>
        <dbReference type="EMBL" id="ONI38258.1"/>
    </source>
</evidence>
<name>A0ACC8X8I1_9FIRM</name>
<sequence length="315" mass="33550">MYYIGIDLGGTTTKAGLLNSNYEIVQRATSVSGMLKTQDEILSDIINLSRELMYKENITEQDVHSIGIGCPGITIPKEGFVISCPNISFSNVDMKTEIQKHLNLDVYVENDANLAALAEVIAGAAQGTTNTIVITLGTGVGGGIIIDGKIYRGSFWGAGEVGHQVIKFDNGHLCGCGKTGCWEQYASATALIRDAKEAILNTTSTLLELSEDNITAKTIFEAANKGDLVAKDILDNYLYFVALGLTNLINVLQPEVILIGGGMSAQKEKLIEPIKNHISSLLSHGQDLKTEIKCAILGNDAGIIGAGLLGTTFNN</sequence>
<proteinExistence type="predicted"/>
<accession>A0ACC8X8I1</accession>
<keyword evidence="2" id="KW-1185">Reference proteome</keyword>
<gene>
    <name evidence="1" type="ORF">AN396_11145</name>
</gene>
<dbReference type="EMBL" id="LJDB01000091">
    <property type="protein sequence ID" value="ONI38258.1"/>
    <property type="molecule type" value="Genomic_DNA"/>
</dbReference>
<evidence type="ECO:0000313" key="2">
    <source>
        <dbReference type="Proteomes" id="UP000188605"/>
    </source>
</evidence>